<feature type="domain" description="Ecp2 effector protein-like" evidence="1">
    <location>
        <begin position="77"/>
        <end position="175"/>
    </location>
</feature>
<organism evidence="2 3">
    <name type="scientific">Apiospora rasikravindrae</name>
    <dbReference type="NCBI Taxonomy" id="990691"/>
    <lineage>
        <taxon>Eukaryota</taxon>
        <taxon>Fungi</taxon>
        <taxon>Dikarya</taxon>
        <taxon>Ascomycota</taxon>
        <taxon>Pezizomycotina</taxon>
        <taxon>Sordariomycetes</taxon>
        <taxon>Xylariomycetidae</taxon>
        <taxon>Amphisphaeriales</taxon>
        <taxon>Apiosporaceae</taxon>
        <taxon>Apiospora</taxon>
    </lineage>
</organism>
<sequence>MLALAGFCAASTCATEPEIPNMTCIDYTTPNGTQAAIHIHNSLTASRSHQEQGRPGKQLQMAQFYSGDPGQPAITECGQTVYQNGDAYAPTAATGADCYAVWAWVKDNVGFWTLTPDNLRADPWTCALLMTTVDNQKPSWAIYVGNEDVAVILSTVISAYMEQNGKLQVTGVFNCPTSDGKGGEDRIPTSWWIRNSQGIIT</sequence>
<comment type="caution">
    <text evidence="2">The sequence shown here is derived from an EMBL/GenBank/DDBJ whole genome shotgun (WGS) entry which is preliminary data.</text>
</comment>
<gene>
    <name evidence="2" type="ORF">PG993_002348</name>
</gene>
<evidence type="ECO:0000313" key="2">
    <source>
        <dbReference type="EMBL" id="KAK8050963.1"/>
    </source>
</evidence>
<reference evidence="2 3" key="1">
    <citation type="submission" date="2023-01" db="EMBL/GenBank/DDBJ databases">
        <title>Analysis of 21 Apiospora genomes using comparative genomics revels a genus with tremendous synthesis potential of carbohydrate active enzymes and secondary metabolites.</title>
        <authorList>
            <person name="Sorensen T."/>
        </authorList>
    </citation>
    <scope>NUCLEOTIDE SEQUENCE [LARGE SCALE GENOMIC DNA]</scope>
    <source>
        <strain evidence="2 3">CBS 33761</strain>
    </source>
</reference>
<keyword evidence="3" id="KW-1185">Reference proteome</keyword>
<evidence type="ECO:0000259" key="1">
    <source>
        <dbReference type="Pfam" id="PF14856"/>
    </source>
</evidence>
<dbReference type="Proteomes" id="UP001444661">
    <property type="component" value="Unassembled WGS sequence"/>
</dbReference>
<protein>
    <recommendedName>
        <fullName evidence="1">Ecp2 effector protein-like domain-containing protein</fullName>
    </recommendedName>
</protein>
<accession>A0ABR1TWN7</accession>
<name>A0ABR1TWN7_9PEZI</name>
<dbReference type="InterPro" id="IPR029226">
    <property type="entry name" value="Ecp2-like"/>
</dbReference>
<dbReference type="Pfam" id="PF14856">
    <property type="entry name" value="Hce2"/>
    <property type="match status" value="1"/>
</dbReference>
<evidence type="ECO:0000313" key="3">
    <source>
        <dbReference type="Proteomes" id="UP001444661"/>
    </source>
</evidence>
<dbReference type="EMBL" id="JAQQWK010000002">
    <property type="protein sequence ID" value="KAK8050963.1"/>
    <property type="molecule type" value="Genomic_DNA"/>
</dbReference>
<proteinExistence type="predicted"/>